<dbReference type="Pfam" id="PF00572">
    <property type="entry name" value="Ribosomal_L13"/>
    <property type="match status" value="1"/>
</dbReference>
<proteinExistence type="inferred from homology"/>
<comment type="subunit">
    <text evidence="5">Part of the 50S ribosomal subunit.</text>
</comment>
<evidence type="ECO:0000256" key="1">
    <source>
        <dbReference type="ARBA" id="ARBA00006227"/>
    </source>
</evidence>
<comment type="similarity">
    <text evidence="1 5 6">Belongs to the universal ribosomal protein uL13 family.</text>
</comment>
<dbReference type="InterPro" id="IPR005823">
    <property type="entry name" value="Ribosomal_uL13_bac-type"/>
</dbReference>
<dbReference type="AlphaFoldDB" id="A0A6F8ZJQ8"/>
<dbReference type="NCBIfam" id="TIGR01066">
    <property type="entry name" value="rplM_bact"/>
    <property type="match status" value="1"/>
</dbReference>
<dbReference type="FunFam" id="3.90.1180.10:FF:000001">
    <property type="entry name" value="50S ribosomal protein L13"/>
    <property type="match status" value="1"/>
</dbReference>
<dbReference type="InterPro" id="IPR036899">
    <property type="entry name" value="Ribosomal_uL13_sf"/>
</dbReference>
<dbReference type="InterPro" id="IPR023563">
    <property type="entry name" value="Ribosomal_uL13_CS"/>
</dbReference>
<dbReference type="GO" id="GO:0006412">
    <property type="term" value="P:translation"/>
    <property type="evidence" value="ECO:0007669"/>
    <property type="project" value="UniProtKB-UniRule"/>
</dbReference>
<comment type="function">
    <text evidence="5 7">This protein is one of the early assembly proteins of the 50S ribosomal subunit, although it is not seen to bind rRNA by itself. It is important during the early stages of 50S assembly.</text>
</comment>
<dbReference type="PANTHER" id="PTHR11545">
    <property type="entry name" value="RIBOSOMAL PROTEIN L13"/>
    <property type="match status" value="1"/>
</dbReference>
<evidence type="ECO:0000313" key="9">
    <source>
        <dbReference type="Proteomes" id="UP000503399"/>
    </source>
</evidence>
<dbReference type="HAMAP" id="MF_01366">
    <property type="entry name" value="Ribosomal_uL13"/>
    <property type="match status" value="1"/>
</dbReference>
<dbReference type="GO" id="GO:0017148">
    <property type="term" value="P:negative regulation of translation"/>
    <property type="evidence" value="ECO:0007669"/>
    <property type="project" value="TreeGrafter"/>
</dbReference>
<dbReference type="KEGG" id="hfv:R50_2414"/>
<dbReference type="Gene3D" id="3.90.1180.10">
    <property type="entry name" value="Ribosomal protein L13"/>
    <property type="match status" value="1"/>
</dbReference>
<evidence type="ECO:0000256" key="3">
    <source>
        <dbReference type="ARBA" id="ARBA00023274"/>
    </source>
</evidence>
<evidence type="ECO:0000256" key="7">
    <source>
        <dbReference type="RuleBase" id="RU003878"/>
    </source>
</evidence>
<dbReference type="EMBL" id="LR778114">
    <property type="protein sequence ID" value="CAB1129911.1"/>
    <property type="molecule type" value="Genomic_DNA"/>
</dbReference>
<protein>
    <recommendedName>
        <fullName evidence="4 5">Large ribosomal subunit protein uL13</fullName>
    </recommendedName>
</protein>
<dbReference type="GO" id="GO:0003735">
    <property type="term" value="F:structural constituent of ribosome"/>
    <property type="evidence" value="ECO:0007669"/>
    <property type="project" value="InterPro"/>
</dbReference>
<gene>
    <name evidence="5 7 8" type="primary">rplM</name>
    <name evidence="8" type="ORF">R50_2414</name>
</gene>
<sequence length="146" mass="16499">MIGMSTYSAKRGDVVRSWYVIDAAGKPLGRVASAAASLLKGKHKPIFTPNIDTGDYVIVINAAQVVLTGRKLDQKYYYHHSGYPGGLKRTLYRHLLQKKPEFVMEKAIRGMLPKNTLGRAMFKKLRVYRGPEHPHGEQHPVVWEVK</sequence>
<keyword evidence="9" id="KW-1185">Reference proteome</keyword>
<dbReference type="Proteomes" id="UP000503399">
    <property type="component" value="Chromosome"/>
</dbReference>
<dbReference type="InterPro" id="IPR005822">
    <property type="entry name" value="Ribosomal_uL13"/>
</dbReference>
<evidence type="ECO:0000256" key="4">
    <source>
        <dbReference type="ARBA" id="ARBA00035201"/>
    </source>
</evidence>
<keyword evidence="3 5" id="KW-0687">Ribonucleoprotein</keyword>
<keyword evidence="2 5" id="KW-0689">Ribosomal protein</keyword>
<evidence type="ECO:0000256" key="5">
    <source>
        <dbReference type="HAMAP-Rule" id="MF_01366"/>
    </source>
</evidence>
<dbReference type="SUPFAM" id="SSF52161">
    <property type="entry name" value="Ribosomal protein L13"/>
    <property type="match status" value="1"/>
</dbReference>
<organism evidence="8 9">
    <name type="scientific">Candidatus Hydrogenisulfobacillus filiaventi</name>
    <dbReference type="NCBI Taxonomy" id="2707344"/>
    <lineage>
        <taxon>Bacteria</taxon>
        <taxon>Bacillati</taxon>
        <taxon>Bacillota</taxon>
        <taxon>Clostridia</taxon>
        <taxon>Eubacteriales</taxon>
        <taxon>Clostridiales Family XVII. Incertae Sedis</taxon>
        <taxon>Candidatus Hydrogenisulfobacillus</taxon>
    </lineage>
</organism>
<name>A0A6F8ZJQ8_9FIRM</name>
<accession>A0A6F8ZJQ8</accession>
<evidence type="ECO:0000313" key="8">
    <source>
        <dbReference type="EMBL" id="CAB1129911.1"/>
    </source>
</evidence>
<dbReference type="PIRSF" id="PIRSF002181">
    <property type="entry name" value="Ribosomal_L13"/>
    <property type="match status" value="1"/>
</dbReference>
<evidence type="ECO:0000256" key="6">
    <source>
        <dbReference type="RuleBase" id="RU003877"/>
    </source>
</evidence>
<dbReference type="CDD" id="cd00392">
    <property type="entry name" value="Ribosomal_L13"/>
    <property type="match status" value="1"/>
</dbReference>
<evidence type="ECO:0000256" key="2">
    <source>
        <dbReference type="ARBA" id="ARBA00022980"/>
    </source>
</evidence>
<dbReference type="PROSITE" id="PS00783">
    <property type="entry name" value="RIBOSOMAL_L13"/>
    <property type="match status" value="1"/>
</dbReference>
<dbReference type="PANTHER" id="PTHR11545:SF2">
    <property type="entry name" value="LARGE RIBOSOMAL SUBUNIT PROTEIN UL13M"/>
    <property type="match status" value="1"/>
</dbReference>
<dbReference type="GO" id="GO:0003729">
    <property type="term" value="F:mRNA binding"/>
    <property type="evidence" value="ECO:0007669"/>
    <property type="project" value="TreeGrafter"/>
</dbReference>
<reference evidence="8 9" key="1">
    <citation type="submission" date="2020-02" db="EMBL/GenBank/DDBJ databases">
        <authorList>
            <person name="Hogendoorn C."/>
        </authorList>
    </citation>
    <scope>NUCLEOTIDE SEQUENCE [LARGE SCALE GENOMIC DNA]</scope>
    <source>
        <strain evidence="8">R501</strain>
    </source>
</reference>
<dbReference type="GO" id="GO:0022625">
    <property type="term" value="C:cytosolic large ribosomal subunit"/>
    <property type="evidence" value="ECO:0007669"/>
    <property type="project" value="TreeGrafter"/>
</dbReference>